<organism evidence="10 11">
    <name type="scientific">Hyphomicrobium denitrificans (strain ATCC 51888 / DSM 1869 / NCIMB 11706 / TK 0415)</name>
    <dbReference type="NCBI Taxonomy" id="582899"/>
    <lineage>
        <taxon>Bacteria</taxon>
        <taxon>Pseudomonadati</taxon>
        <taxon>Pseudomonadota</taxon>
        <taxon>Alphaproteobacteria</taxon>
        <taxon>Hyphomicrobiales</taxon>
        <taxon>Hyphomicrobiaceae</taxon>
        <taxon>Hyphomicrobium</taxon>
    </lineage>
</organism>
<evidence type="ECO:0000313" key="11">
    <source>
        <dbReference type="Proteomes" id="UP000002033"/>
    </source>
</evidence>
<keyword evidence="5" id="KW-0862">Zinc</keyword>
<dbReference type="PANTHER" id="PTHR42745:SF1">
    <property type="entry name" value="ARABINOSE 5-PHOSPHATE ISOMERASE KDSD"/>
    <property type="match status" value="1"/>
</dbReference>
<dbReference type="FunFam" id="3.40.50.10490:FF:000011">
    <property type="entry name" value="Arabinose 5-phosphate isomerase"/>
    <property type="match status" value="1"/>
</dbReference>
<evidence type="ECO:0000259" key="9">
    <source>
        <dbReference type="PROSITE" id="PS51464"/>
    </source>
</evidence>
<comment type="similarity">
    <text evidence="1 4">Belongs to the SIS family. GutQ/KpsF subfamily.</text>
</comment>
<dbReference type="CDD" id="cd04604">
    <property type="entry name" value="CBS_pair_SIS_assoc"/>
    <property type="match status" value="1"/>
</dbReference>
<dbReference type="PROSITE" id="PS51464">
    <property type="entry name" value="SIS"/>
    <property type="match status" value="1"/>
</dbReference>
<evidence type="ECO:0000313" key="10">
    <source>
        <dbReference type="EMBL" id="ADJ24455.1"/>
    </source>
</evidence>
<dbReference type="GO" id="GO:0097367">
    <property type="term" value="F:carbohydrate derivative binding"/>
    <property type="evidence" value="ECO:0007669"/>
    <property type="project" value="InterPro"/>
</dbReference>
<protein>
    <submittedName>
        <fullName evidence="10">KpsF/GutQ family protein</fullName>
        <ecNumber evidence="10">5.3.1.13</ecNumber>
    </submittedName>
</protein>
<feature type="site" description="Catalytically relevant" evidence="6">
    <location>
        <position position="170"/>
    </location>
</feature>
<feature type="domain" description="CBS" evidence="8">
    <location>
        <begin position="292"/>
        <end position="343"/>
    </location>
</feature>
<name>D8JTD7_HYPDA</name>
<dbReference type="InterPro" id="IPR050986">
    <property type="entry name" value="GutQ/KpsF_isomerases"/>
</dbReference>
<dbReference type="OrthoDB" id="9762536at2"/>
<evidence type="ECO:0000256" key="2">
    <source>
        <dbReference type="ARBA" id="ARBA00022737"/>
    </source>
</evidence>
<accession>D8JTD7</accession>
<evidence type="ECO:0000256" key="7">
    <source>
        <dbReference type="PROSITE-ProRule" id="PRU00703"/>
    </source>
</evidence>
<dbReference type="InterPro" id="IPR001347">
    <property type="entry name" value="SIS_dom"/>
</dbReference>
<dbReference type="eggNOG" id="COG0794">
    <property type="taxonomic scope" value="Bacteria"/>
</dbReference>
<dbReference type="GO" id="GO:0019146">
    <property type="term" value="F:arabinose-5-phosphate isomerase activity"/>
    <property type="evidence" value="ECO:0007669"/>
    <property type="project" value="UniProtKB-EC"/>
</dbReference>
<evidence type="ECO:0000256" key="5">
    <source>
        <dbReference type="PIRSR" id="PIRSR004692-2"/>
    </source>
</evidence>
<keyword evidence="11" id="KW-1185">Reference proteome</keyword>
<dbReference type="GO" id="GO:1901135">
    <property type="term" value="P:carbohydrate derivative metabolic process"/>
    <property type="evidence" value="ECO:0007669"/>
    <property type="project" value="InterPro"/>
</dbReference>
<dbReference type="CDD" id="cd05014">
    <property type="entry name" value="SIS_Kpsf"/>
    <property type="match status" value="1"/>
</dbReference>
<dbReference type="HOGENOM" id="CLU_040681_13_1_5"/>
<feature type="domain" description="SIS" evidence="9">
    <location>
        <begin position="59"/>
        <end position="202"/>
    </location>
</feature>
<dbReference type="Proteomes" id="UP000002033">
    <property type="component" value="Chromosome"/>
</dbReference>
<dbReference type="GO" id="GO:0005975">
    <property type="term" value="P:carbohydrate metabolic process"/>
    <property type="evidence" value="ECO:0007669"/>
    <property type="project" value="InterPro"/>
</dbReference>
<evidence type="ECO:0000256" key="3">
    <source>
        <dbReference type="ARBA" id="ARBA00023122"/>
    </source>
</evidence>
<dbReference type="Pfam" id="PF01380">
    <property type="entry name" value="SIS"/>
    <property type="match status" value="1"/>
</dbReference>
<evidence type="ECO:0000259" key="8">
    <source>
        <dbReference type="PROSITE" id="PS51371"/>
    </source>
</evidence>
<sequence length="343" mass="36089">MTKVVPFRGSSARPAASSTKSGLKASVASAVRTLNLESEGLVQLASELNGDLAGPFEEAMRRLVAVKGRVIVTGIGKSGHVGQKIAATFASTGTPAFFVHPSEASHGDLGMVTRSDLILALSWSGETVELKPIITYSRRFAVPLIAITSQAKSALGEQADVVLLLPRTKEACPHGLAPTTSTTMQLALGDSLAIALLEARGFTAHDFKIFHPGGSLGANLKYVSDIMHKGERLPLIKSGETMANALVTMTEKSFGCVGVVEKRGRLIGVITDGDLRRHMGADLVRASVDQIMTAKPKTISPTMLASAALELINASSITALFVVEKQKPVGLVHIHDLLRLGVA</sequence>
<keyword evidence="3 7" id="KW-0129">CBS domain</keyword>
<keyword evidence="5" id="KW-0479">Metal-binding</keyword>
<dbReference type="EC" id="5.3.1.13" evidence="10"/>
<dbReference type="InterPro" id="IPR046342">
    <property type="entry name" value="CBS_dom_sf"/>
</dbReference>
<evidence type="ECO:0000256" key="1">
    <source>
        <dbReference type="ARBA" id="ARBA00008165"/>
    </source>
</evidence>
<dbReference type="SUPFAM" id="SSF53697">
    <property type="entry name" value="SIS domain"/>
    <property type="match status" value="1"/>
</dbReference>
<dbReference type="InterPro" id="IPR035474">
    <property type="entry name" value="SIS_Kpsf"/>
</dbReference>
<dbReference type="Gene3D" id="3.40.50.10490">
    <property type="entry name" value="Glucose-6-phosphate isomerase like protein, domain 1"/>
    <property type="match status" value="1"/>
</dbReference>
<feature type="site" description="Catalytically relevant" evidence="6">
    <location>
        <position position="77"/>
    </location>
</feature>
<feature type="site" description="Catalytically relevant" evidence="6">
    <location>
        <position position="129"/>
    </location>
</feature>
<keyword evidence="10" id="KW-0413">Isomerase</keyword>
<dbReference type="RefSeq" id="WP_013216614.1">
    <property type="nucleotide sequence ID" value="NC_014313.1"/>
</dbReference>
<feature type="binding site" evidence="5">
    <location>
        <position position="100"/>
    </location>
    <ligand>
        <name>Zn(2+)</name>
        <dbReference type="ChEBI" id="CHEBI:29105"/>
    </ligand>
</feature>
<dbReference type="AlphaFoldDB" id="D8JTD7"/>
<dbReference type="STRING" id="582899.Hden_2659"/>
<proteinExistence type="inferred from homology"/>
<dbReference type="InterPro" id="IPR004800">
    <property type="entry name" value="KdsD/KpsF-type"/>
</dbReference>
<dbReference type="Pfam" id="PF00571">
    <property type="entry name" value="CBS"/>
    <property type="match status" value="2"/>
</dbReference>
<dbReference type="eggNOG" id="COG0517">
    <property type="taxonomic scope" value="Bacteria"/>
</dbReference>
<dbReference type="EMBL" id="CP002083">
    <property type="protein sequence ID" value="ADJ24455.1"/>
    <property type="molecule type" value="Genomic_DNA"/>
</dbReference>
<gene>
    <name evidence="10" type="ordered locus">Hden_2659</name>
</gene>
<dbReference type="PROSITE" id="PS51371">
    <property type="entry name" value="CBS"/>
    <property type="match status" value="2"/>
</dbReference>
<dbReference type="SMART" id="SM00116">
    <property type="entry name" value="CBS"/>
    <property type="match status" value="2"/>
</dbReference>
<dbReference type="KEGG" id="hdn:Hden_2659"/>
<feature type="site" description="Catalytically relevant" evidence="6">
    <location>
        <position position="211"/>
    </location>
</feature>
<dbReference type="InterPro" id="IPR000644">
    <property type="entry name" value="CBS_dom"/>
</dbReference>
<dbReference type="PANTHER" id="PTHR42745">
    <property type="match status" value="1"/>
</dbReference>
<feature type="domain" description="CBS" evidence="8">
    <location>
        <begin position="227"/>
        <end position="287"/>
    </location>
</feature>
<keyword evidence="2" id="KW-0677">Repeat</keyword>
<dbReference type="Gene3D" id="3.10.580.10">
    <property type="entry name" value="CBS-domain"/>
    <property type="match status" value="1"/>
</dbReference>
<dbReference type="GO" id="GO:0046872">
    <property type="term" value="F:metal ion binding"/>
    <property type="evidence" value="ECO:0007669"/>
    <property type="project" value="UniProtKB-KW"/>
</dbReference>
<evidence type="ECO:0000256" key="6">
    <source>
        <dbReference type="PIRSR" id="PIRSR004692-3"/>
    </source>
</evidence>
<reference evidence="11" key="1">
    <citation type="journal article" date="2011" name="J. Bacteriol.">
        <title>Genome sequences of eight morphologically diverse alphaproteobacteria.</title>
        <authorList>
            <consortium name="US DOE Joint Genome Institute"/>
            <person name="Brown P.J."/>
            <person name="Kysela D.T."/>
            <person name="Buechlein A."/>
            <person name="Hemmerich C."/>
            <person name="Brun Y.V."/>
        </authorList>
    </citation>
    <scope>NUCLEOTIDE SEQUENCE [LARGE SCALE GENOMIC DNA]</scope>
    <source>
        <strain evidence="11">ATCC 51888 / DSM 1869 / NCIB 11706 / TK 0415</strain>
    </source>
</reference>
<dbReference type="InterPro" id="IPR046348">
    <property type="entry name" value="SIS_dom_sf"/>
</dbReference>
<evidence type="ECO:0000256" key="4">
    <source>
        <dbReference type="PIRNR" id="PIRNR004692"/>
    </source>
</evidence>
<dbReference type="PIRSF" id="PIRSF004692">
    <property type="entry name" value="KdsD_KpsF"/>
    <property type="match status" value="1"/>
</dbReference>
<dbReference type="NCBIfam" id="TIGR00393">
    <property type="entry name" value="kpsF"/>
    <property type="match status" value="1"/>
</dbReference>